<evidence type="ECO:0000256" key="3">
    <source>
        <dbReference type="ARBA" id="ARBA00022692"/>
    </source>
</evidence>
<evidence type="ECO:0000259" key="9">
    <source>
        <dbReference type="PROSITE" id="PS50893"/>
    </source>
</evidence>
<evidence type="ECO:0000256" key="8">
    <source>
        <dbReference type="SAM" id="Phobius"/>
    </source>
</evidence>
<dbReference type="InterPro" id="IPR013525">
    <property type="entry name" value="ABC2_TM"/>
</dbReference>
<feature type="transmembrane region" description="Helical" evidence="8">
    <location>
        <begin position="539"/>
        <end position="561"/>
    </location>
</feature>
<evidence type="ECO:0000256" key="7">
    <source>
        <dbReference type="ARBA" id="ARBA00023136"/>
    </source>
</evidence>
<name>A0A0V0QEF5_PSEPJ</name>
<keyword evidence="10" id="KW-0378">Hydrolase</keyword>
<dbReference type="GO" id="GO:0016020">
    <property type="term" value="C:membrane"/>
    <property type="evidence" value="ECO:0007669"/>
    <property type="project" value="UniProtKB-SubCell"/>
</dbReference>
<comment type="subcellular location">
    <subcellularLocation>
        <location evidence="1">Membrane</location>
        <topology evidence="1">Multi-pass membrane protein</topology>
    </subcellularLocation>
</comment>
<dbReference type="OrthoDB" id="184675at2759"/>
<keyword evidence="4" id="KW-0547">Nucleotide-binding</keyword>
<evidence type="ECO:0000313" key="10">
    <source>
        <dbReference type="EMBL" id="KRX00581.1"/>
    </source>
</evidence>
<organism evidence="10 11">
    <name type="scientific">Pseudocohnilembus persalinus</name>
    <name type="common">Ciliate</name>
    <dbReference type="NCBI Taxonomy" id="266149"/>
    <lineage>
        <taxon>Eukaryota</taxon>
        <taxon>Sar</taxon>
        <taxon>Alveolata</taxon>
        <taxon>Ciliophora</taxon>
        <taxon>Intramacronucleata</taxon>
        <taxon>Oligohymenophorea</taxon>
        <taxon>Scuticociliatia</taxon>
        <taxon>Philasterida</taxon>
        <taxon>Pseudocohnilembidae</taxon>
        <taxon>Pseudocohnilembus</taxon>
    </lineage>
</organism>
<keyword evidence="5" id="KW-0067">ATP-binding</keyword>
<protein>
    <submittedName>
        <fullName evidence="10">p-loop containing nucleoside triphosphate hydrolase</fullName>
    </submittedName>
</protein>
<evidence type="ECO:0000256" key="4">
    <source>
        <dbReference type="ARBA" id="ARBA00022741"/>
    </source>
</evidence>
<feature type="domain" description="ABC transporter" evidence="9">
    <location>
        <begin position="52"/>
        <end position="255"/>
    </location>
</feature>
<evidence type="ECO:0000256" key="1">
    <source>
        <dbReference type="ARBA" id="ARBA00004141"/>
    </source>
</evidence>
<evidence type="ECO:0000313" key="11">
    <source>
        <dbReference type="Proteomes" id="UP000054937"/>
    </source>
</evidence>
<feature type="transmembrane region" description="Helical" evidence="8">
    <location>
        <begin position="504"/>
        <end position="527"/>
    </location>
</feature>
<feature type="transmembrane region" description="Helical" evidence="8">
    <location>
        <begin position="394"/>
        <end position="411"/>
    </location>
</feature>
<dbReference type="Proteomes" id="UP000054937">
    <property type="component" value="Unassembled WGS sequence"/>
</dbReference>
<evidence type="ECO:0000256" key="6">
    <source>
        <dbReference type="ARBA" id="ARBA00022989"/>
    </source>
</evidence>
<dbReference type="SUPFAM" id="SSF52540">
    <property type="entry name" value="P-loop containing nucleoside triphosphate hydrolases"/>
    <property type="match status" value="1"/>
</dbReference>
<keyword evidence="3 8" id="KW-0812">Transmembrane</keyword>
<sequence length="700" mass="79999">MSSQPQAQLQTEHQKQIVDNVMHNMSMTQCEPVELSWKKLNIIATVPDPEKKKAKKLCGAMPTTKKTIIQDSEGILRPGQFTAIMGPSGSGKTTLLNFLSGRLASPNLKIYGQLFINGTPISDIHKYAHKIAYVMQDDILLAHYTPREAFWFVANMRLPHLTHEQKHDKIESLIKEQILPTTGLDSSTAEQVIILLKHLAKVKGVNVISTIHQPSSEIFSNFERLILIVRGQIIYQDYMENSQKNNKNKYSEKQIENYIYKFSDCGQIIYQGMSGKALDYFEKQGFECPPFSNPSDHFMKIMNEEGLMIEKIQNGEELPPDEQINEEFDQRLNKMIENYNKSDQVAAIESKERHQIEKKQGATNANVFYQFWAILYRALKTEVRNPMSLKMKTIQDIIFAIVIIIIFNDLGDNGSQALQNREGVLFILILHQGFASFQGSLGSFSSERPLFLREKQSDTYSTGPYYWGRSLAELPFIFLYPILTISITYFSIGLSHDEGFQYPALILAAILTYYSGASYGFFISILVSNIELAMTLVPVVLVPLMVLAGFFVTGPSVPAYLRWIQYISYMKWGFQAAMHNEFHDQHDFICQWVDSSSSKYDTYFNDLSGTKYEGDFTYGDEVPRLCYPPEELTLTENYWESIGIQIALGTFIRLAALVCMYLIATPKRPKLYSPDKNNQDEINFAKNQSQKLAKSKHFEH</sequence>
<dbReference type="EMBL" id="LDAU01000184">
    <property type="protein sequence ID" value="KRX00581.1"/>
    <property type="molecule type" value="Genomic_DNA"/>
</dbReference>
<dbReference type="InterPro" id="IPR050352">
    <property type="entry name" value="ABCG_transporters"/>
</dbReference>
<accession>A0A0V0QEF5</accession>
<dbReference type="GO" id="GO:0140359">
    <property type="term" value="F:ABC-type transporter activity"/>
    <property type="evidence" value="ECO:0007669"/>
    <property type="project" value="InterPro"/>
</dbReference>
<dbReference type="Pfam" id="PF00005">
    <property type="entry name" value="ABC_tran"/>
    <property type="match status" value="1"/>
</dbReference>
<dbReference type="SMART" id="SM00382">
    <property type="entry name" value="AAA"/>
    <property type="match status" value="1"/>
</dbReference>
<dbReference type="PANTHER" id="PTHR48041">
    <property type="entry name" value="ABC TRANSPORTER G FAMILY MEMBER 28"/>
    <property type="match status" value="1"/>
</dbReference>
<keyword evidence="2" id="KW-0813">Transport</keyword>
<feature type="transmembrane region" description="Helical" evidence="8">
    <location>
        <begin position="642"/>
        <end position="664"/>
    </location>
</feature>
<dbReference type="Pfam" id="PF01061">
    <property type="entry name" value="ABC2_membrane"/>
    <property type="match status" value="1"/>
</dbReference>
<dbReference type="InterPro" id="IPR027417">
    <property type="entry name" value="P-loop_NTPase"/>
</dbReference>
<dbReference type="OMA" id="IFPHEQY"/>
<gene>
    <name evidence="10" type="ORF">PPERSA_12800</name>
</gene>
<dbReference type="PROSITE" id="PS50893">
    <property type="entry name" value="ABC_TRANSPORTER_2"/>
    <property type="match status" value="1"/>
</dbReference>
<proteinExistence type="predicted"/>
<evidence type="ECO:0000256" key="5">
    <source>
        <dbReference type="ARBA" id="ARBA00022840"/>
    </source>
</evidence>
<feature type="transmembrane region" description="Helical" evidence="8">
    <location>
        <begin position="474"/>
        <end position="492"/>
    </location>
</feature>
<comment type="caution">
    <text evidence="10">The sequence shown here is derived from an EMBL/GenBank/DDBJ whole genome shotgun (WGS) entry which is preliminary data.</text>
</comment>
<keyword evidence="7 8" id="KW-0472">Membrane</keyword>
<dbReference type="GO" id="GO:0016887">
    <property type="term" value="F:ATP hydrolysis activity"/>
    <property type="evidence" value="ECO:0007669"/>
    <property type="project" value="InterPro"/>
</dbReference>
<dbReference type="InterPro" id="IPR003439">
    <property type="entry name" value="ABC_transporter-like_ATP-bd"/>
</dbReference>
<dbReference type="Gene3D" id="3.40.50.300">
    <property type="entry name" value="P-loop containing nucleotide triphosphate hydrolases"/>
    <property type="match status" value="2"/>
</dbReference>
<dbReference type="GO" id="GO:0005524">
    <property type="term" value="F:ATP binding"/>
    <property type="evidence" value="ECO:0007669"/>
    <property type="project" value="UniProtKB-KW"/>
</dbReference>
<dbReference type="PANTHER" id="PTHR48041:SF139">
    <property type="entry name" value="PROTEIN SCARLET"/>
    <property type="match status" value="1"/>
</dbReference>
<dbReference type="InParanoid" id="A0A0V0QEF5"/>
<dbReference type="InterPro" id="IPR003593">
    <property type="entry name" value="AAA+_ATPase"/>
</dbReference>
<keyword evidence="6 8" id="KW-1133">Transmembrane helix</keyword>
<keyword evidence="11" id="KW-1185">Reference proteome</keyword>
<evidence type="ECO:0000256" key="2">
    <source>
        <dbReference type="ARBA" id="ARBA00022448"/>
    </source>
</evidence>
<dbReference type="AlphaFoldDB" id="A0A0V0QEF5"/>
<reference evidence="10 11" key="1">
    <citation type="journal article" date="2015" name="Sci. Rep.">
        <title>Genome of the facultative scuticociliatosis pathogen Pseudocohnilembus persalinus provides insight into its virulence through horizontal gene transfer.</title>
        <authorList>
            <person name="Xiong J."/>
            <person name="Wang G."/>
            <person name="Cheng J."/>
            <person name="Tian M."/>
            <person name="Pan X."/>
            <person name="Warren A."/>
            <person name="Jiang C."/>
            <person name="Yuan D."/>
            <person name="Miao W."/>
        </authorList>
    </citation>
    <scope>NUCLEOTIDE SEQUENCE [LARGE SCALE GENOMIC DNA]</scope>
    <source>
        <strain evidence="10">36N120E</strain>
    </source>
</reference>